<accession>A0A0F9U612</accession>
<organism evidence="9">
    <name type="scientific">marine sediment metagenome</name>
    <dbReference type="NCBI Taxonomy" id="412755"/>
    <lineage>
        <taxon>unclassified sequences</taxon>
        <taxon>metagenomes</taxon>
        <taxon>ecological metagenomes</taxon>
    </lineage>
</organism>
<dbReference type="Pfam" id="PF04055">
    <property type="entry name" value="Radical_SAM"/>
    <property type="match status" value="1"/>
</dbReference>
<keyword evidence="2" id="KW-0004">4Fe-4S</keyword>
<evidence type="ECO:0000256" key="3">
    <source>
        <dbReference type="ARBA" id="ARBA00022691"/>
    </source>
</evidence>
<keyword evidence="4" id="KW-0479">Metal-binding</keyword>
<keyword evidence="3" id="KW-0949">S-adenosyl-L-methionine</keyword>
<sequence length="419" mass="47911">MVKASREFQVFAKPIGSICNLDCHYCYYLKKEHLYPKGESFRMSDEILEEYIVQHIDASPDPEIRFSWHGGEPTVLGLDYFRKIVALQNKHQPSNQRIANGMQTNGILLDEDWCSFLAAEGFAVGLSLDGPQEMHDRYRVTKDKKTTHEQTMRGYKLLQQHKVYTDILCVVNAQNVQHPTEVYRFFKQINAQYISFLPLVEPQADAEGGVSHHTVPADAWGAFLCTIFNEWRNQDIGWIKVQIFEEAARTAFNQEHSLCIFRPTCGDIPVVEHNGDFYSCDHFVDVEHCLGNIQDTPLVELLESPAQRAFGNAKMETLPRYCQECEVRAMCHGECPKNRFLQTPDGEAGLNYLCEGYKRFFAHCQPFVSEVAAQWPRQNLDRQMPPERAADARTSLKPGRNDPCPCGSGLKYKKCCLGR</sequence>
<dbReference type="AlphaFoldDB" id="A0A0F9U612"/>
<evidence type="ECO:0000256" key="2">
    <source>
        <dbReference type="ARBA" id="ARBA00022485"/>
    </source>
</evidence>
<dbReference type="SFLD" id="SFLDG01386">
    <property type="entry name" value="main_SPASM_domain-containing"/>
    <property type="match status" value="1"/>
</dbReference>
<dbReference type="InterPro" id="IPR007197">
    <property type="entry name" value="rSAM"/>
</dbReference>
<dbReference type="CDD" id="cd21120">
    <property type="entry name" value="SPASM_anSME"/>
    <property type="match status" value="1"/>
</dbReference>
<evidence type="ECO:0000259" key="8">
    <source>
        <dbReference type="PROSITE" id="PS51918"/>
    </source>
</evidence>
<dbReference type="SUPFAM" id="SSF103642">
    <property type="entry name" value="Sec-C motif"/>
    <property type="match status" value="1"/>
</dbReference>
<dbReference type="GO" id="GO:0051539">
    <property type="term" value="F:4 iron, 4 sulfur cluster binding"/>
    <property type="evidence" value="ECO:0007669"/>
    <property type="project" value="UniProtKB-KW"/>
</dbReference>
<dbReference type="GO" id="GO:0046872">
    <property type="term" value="F:metal ion binding"/>
    <property type="evidence" value="ECO:0007669"/>
    <property type="project" value="UniProtKB-KW"/>
</dbReference>
<comment type="cofactor">
    <cofactor evidence="1">
        <name>[4Fe-4S] cluster</name>
        <dbReference type="ChEBI" id="CHEBI:49883"/>
    </cofactor>
</comment>
<dbReference type="InterPro" id="IPR023867">
    <property type="entry name" value="Sulphatase_maturase_rSAM"/>
</dbReference>
<keyword evidence="5" id="KW-0408">Iron</keyword>
<dbReference type="InterPro" id="IPR013785">
    <property type="entry name" value="Aldolase_TIM"/>
</dbReference>
<dbReference type="NCBIfam" id="TIGR04085">
    <property type="entry name" value="rSAM_more_4Fe4S"/>
    <property type="match status" value="1"/>
</dbReference>
<dbReference type="SFLD" id="SFLDG01067">
    <property type="entry name" value="SPASM/twitch_domain_containing"/>
    <property type="match status" value="1"/>
</dbReference>
<feature type="domain" description="Radical SAM core" evidence="8">
    <location>
        <begin position="1"/>
        <end position="233"/>
    </location>
</feature>
<dbReference type="SFLD" id="SFLDS00029">
    <property type="entry name" value="Radical_SAM"/>
    <property type="match status" value="1"/>
</dbReference>
<dbReference type="PANTHER" id="PTHR43273:SF3">
    <property type="entry name" value="ANAEROBIC SULFATASE-MATURATING ENZYME HOMOLOG ASLB-RELATED"/>
    <property type="match status" value="1"/>
</dbReference>
<protein>
    <recommendedName>
        <fullName evidence="8">Radical SAM core domain-containing protein</fullName>
    </recommendedName>
</protein>
<dbReference type="Gene3D" id="3.20.20.70">
    <property type="entry name" value="Aldolase class I"/>
    <property type="match status" value="1"/>
</dbReference>
<dbReference type="InterPro" id="IPR004027">
    <property type="entry name" value="SEC_C_motif"/>
</dbReference>
<evidence type="ECO:0000256" key="7">
    <source>
        <dbReference type="ARBA" id="ARBA00023601"/>
    </source>
</evidence>
<dbReference type="SUPFAM" id="SSF102114">
    <property type="entry name" value="Radical SAM enzymes"/>
    <property type="match status" value="1"/>
</dbReference>
<dbReference type="EMBL" id="LAZR01000833">
    <property type="protein sequence ID" value="KKN56736.1"/>
    <property type="molecule type" value="Genomic_DNA"/>
</dbReference>
<dbReference type="InterPro" id="IPR023885">
    <property type="entry name" value="4Fe4S-binding_SPASM_dom"/>
</dbReference>
<evidence type="ECO:0000256" key="4">
    <source>
        <dbReference type="ARBA" id="ARBA00022723"/>
    </source>
</evidence>
<dbReference type="PROSITE" id="PS51918">
    <property type="entry name" value="RADICAL_SAM"/>
    <property type="match status" value="1"/>
</dbReference>
<dbReference type="Pfam" id="PF02810">
    <property type="entry name" value="SEC-C"/>
    <property type="match status" value="1"/>
</dbReference>
<dbReference type="Pfam" id="PF13186">
    <property type="entry name" value="SPASM"/>
    <property type="match status" value="1"/>
</dbReference>
<evidence type="ECO:0000256" key="5">
    <source>
        <dbReference type="ARBA" id="ARBA00023004"/>
    </source>
</evidence>
<dbReference type="GO" id="GO:0016491">
    <property type="term" value="F:oxidoreductase activity"/>
    <property type="evidence" value="ECO:0007669"/>
    <property type="project" value="InterPro"/>
</dbReference>
<comment type="similarity">
    <text evidence="7">Belongs to the radical SAM superfamily. Anaerobic sulfatase-maturating enzyme family.</text>
</comment>
<name>A0A0F9U612_9ZZZZ</name>
<comment type="caution">
    <text evidence="9">The sequence shown here is derived from an EMBL/GenBank/DDBJ whole genome shotgun (WGS) entry which is preliminary data.</text>
</comment>
<dbReference type="SFLD" id="SFLDG01072">
    <property type="entry name" value="dehydrogenase_like"/>
    <property type="match status" value="1"/>
</dbReference>
<evidence type="ECO:0000256" key="1">
    <source>
        <dbReference type="ARBA" id="ARBA00001966"/>
    </source>
</evidence>
<dbReference type="CDD" id="cd01335">
    <property type="entry name" value="Radical_SAM"/>
    <property type="match status" value="1"/>
</dbReference>
<gene>
    <name evidence="9" type="ORF">LCGC14_0569180</name>
</gene>
<dbReference type="SFLD" id="SFLDF00285">
    <property type="entry name" value="anaerobic_Ser-type_sulfatase-m"/>
    <property type="match status" value="1"/>
</dbReference>
<dbReference type="InterPro" id="IPR047207">
    <property type="entry name" value="SPASM_anSME"/>
</dbReference>
<evidence type="ECO:0000256" key="6">
    <source>
        <dbReference type="ARBA" id="ARBA00023014"/>
    </source>
</evidence>
<dbReference type="InterPro" id="IPR034491">
    <property type="entry name" value="Anaerob_Ser_sulfatase-maturase"/>
</dbReference>
<dbReference type="NCBIfam" id="TIGR03942">
    <property type="entry name" value="sulfatase_rSAM"/>
    <property type="match status" value="1"/>
</dbReference>
<dbReference type="SFLD" id="SFLDG01384">
    <property type="entry name" value="thioether_bond_formation_requi"/>
    <property type="match status" value="1"/>
</dbReference>
<dbReference type="PANTHER" id="PTHR43273">
    <property type="entry name" value="ANAEROBIC SULFATASE-MATURATING ENZYME HOMOLOG ASLB-RELATED"/>
    <property type="match status" value="1"/>
</dbReference>
<reference evidence="9" key="1">
    <citation type="journal article" date="2015" name="Nature">
        <title>Complex archaea that bridge the gap between prokaryotes and eukaryotes.</title>
        <authorList>
            <person name="Spang A."/>
            <person name="Saw J.H."/>
            <person name="Jorgensen S.L."/>
            <person name="Zaremba-Niedzwiedzka K."/>
            <person name="Martijn J."/>
            <person name="Lind A.E."/>
            <person name="van Eijk R."/>
            <person name="Schleper C."/>
            <person name="Guy L."/>
            <person name="Ettema T.J."/>
        </authorList>
    </citation>
    <scope>NUCLEOTIDE SEQUENCE</scope>
</reference>
<proteinExistence type="inferred from homology"/>
<dbReference type="InterPro" id="IPR058240">
    <property type="entry name" value="rSAM_sf"/>
</dbReference>
<evidence type="ECO:0000313" key="9">
    <source>
        <dbReference type="EMBL" id="KKN56736.1"/>
    </source>
</evidence>
<keyword evidence="6" id="KW-0411">Iron-sulfur</keyword>